<keyword evidence="1" id="KW-0812">Transmembrane</keyword>
<keyword evidence="1" id="KW-1133">Transmembrane helix</keyword>
<keyword evidence="1" id="KW-0472">Membrane</keyword>
<evidence type="ECO:0000256" key="1">
    <source>
        <dbReference type="SAM" id="Phobius"/>
    </source>
</evidence>
<protein>
    <recommendedName>
        <fullName evidence="3">Prepilin-type N-terminal cleavage/methylation domain-containing protein</fullName>
    </recommendedName>
</protein>
<proteinExistence type="predicted"/>
<reference evidence="2" key="1">
    <citation type="submission" date="2016-10" db="EMBL/GenBank/DDBJ databases">
        <authorList>
            <person name="de Groot N.N."/>
        </authorList>
    </citation>
    <scope>NUCLEOTIDE SEQUENCE</scope>
</reference>
<dbReference type="AlphaFoldDB" id="A0A1W1E976"/>
<accession>A0A1W1E976</accession>
<evidence type="ECO:0008006" key="3">
    <source>
        <dbReference type="Google" id="ProtNLM"/>
    </source>
</evidence>
<dbReference type="EMBL" id="FPIB01000017">
    <property type="protein sequence ID" value="SFV90502.1"/>
    <property type="molecule type" value="Genomic_DNA"/>
</dbReference>
<dbReference type="InterPro" id="IPR012902">
    <property type="entry name" value="N_methyl_site"/>
</dbReference>
<gene>
    <name evidence="2" type="ORF">MNB_SV-4-827</name>
</gene>
<organism evidence="2">
    <name type="scientific">hydrothermal vent metagenome</name>
    <dbReference type="NCBI Taxonomy" id="652676"/>
    <lineage>
        <taxon>unclassified sequences</taxon>
        <taxon>metagenomes</taxon>
        <taxon>ecological metagenomes</taxon>
    </lineage>
</organism>
<name>A0A1W1E976_9ZZZZ</name>
<evidence type="ECO:0000313" key="2">
    <source>
        <dbReference type="EMBL" id="SFV90502.1"/>
    </source>
</evidence>
<dbReference type="NCBIfam" id="TIGR02532">
    <property type="entry name" value="IV_pilin_GFxxxE"/>
    <property type="match status" value="1"/>
</dbReference>
<feature type="transmembrane region" description="Helical" evidence="1">
    <location>
        <begin position="7"/>
        <end position="25"/>
    </location>
</feature>
<sequence length="173" mass="19981">MRKGFSLLELLLVIFIVSMVYFLGFEGLQKPKSLTAVLTPNTLKPTLLKSGLFEQGGIFLCTNQCSTCYYKSAWETTFKPYEGKVALKDAKTYFLNRQKELEERDYGRFQDQKICLIIQFYPNKSTTPIILEHADRLYLIPSYLGKSRTFNSLGDLKHFLTEDAKILQNGDFY</sequence>